<evidence type="ECO:0000313" key="2">
    <source>
        <dbReference type="Proteomes" id="UP001148662"/>
    </source>
</evidence>
<reference evidence="1" key="1">
    <citation type="submission" date="2022-07" db="EMBL/GenBank/DDBJ databases">
        <title>Genome Sequence of Phlebia brevispora.</title>
        <authorList>
            <person name="Buettner E."/>
        </authorList>
    </citation>
    <scope>NUCLEOTIDE SEQUENCE</scope>
    <source>
        <strain evidence="1">MPL23</strain>
    </source>
</reference>
<name>A0ACC1T8X3_9APHY</name>
<proteinExistence type="predicted"/>
<protein>
    <submittedName>
        <fullName evidence="1">Uncharacterized protein</fullName>
    </submittedName>
</protein>
<sequence>MQTTMDFEPHPSQRRYLEIQVLKAHNLDKLGFSAFDDRYFVVVNVDDESQRTHDKSTQSPVWEQTLAFTPGNDTPTLTLEVHARDTWKHKILGSISHIINLVGESHIYKESIHGDGQQTTHVCGVLEYTVSTKFGNAHDLAANAIASLSTPGVGMVIAEELNALSISSLVQQLEKFSEIMSVFSEIHPYAKAAWQIISLAYQLYHKQMEKDTKMRALYKGMDVMYKVLFDGGRLQPGALPKASEHQWKILLRVSQQTNECAYFIRDYCSRSRREEVKAWFTDRDTDAKIEAYTKSFHNLEKEFREEIDVVTQISVGHLLSGVEDIGIQLDLNMLLCIPGSSLGSHDKRCLSNTRTGILDEIYAWINMSSVGDGESAASQPILLLTGDEGIGKSALAHTIADHFKNIHRLGASFTFNVDVDTKHCADGLFPHISRHLTELSPSIKKAIASEVHDHPSLCSSTDLEEQFQKLIQRPLQKWKGVGPVVIVIDGLNGGSDGVAPRCEVSPCEKIASILVENAEKLPSDIRIVITSRPEPAILHIFTSTKRKEIVLHKDLTAISQDTLYSDMCVFVQDRMRYHIDRRGQLLAGVDEQCCRILAAASMGNYGWAAETVQRICDSAGQAMVGGTEPKKEFEDSVVSVLKGYWPKAGGHT</sequence>
<keyword evidence="2" id="KW-1185">Reference proteome</keyword>
<evidence type="ECO:0000313" key="1">
    <source>
        <dbReference type="EMBL" id="KAJ3555955.1"/>
    </source>
</evidence>
<organism evidence="1 2">
    <name type="scientific">Phlebia brevispora</name>
    <dbReference type="NCBI Taxonomy" id="194682"/>
    <lineage>
        <taxon>Eukaryota</taxon>
        <taxon>Fungi</taxon>
        <taxon>Dikarya</taxon>
        <taxon>Basidiomycota</taxon>
        <taxon>Agaricomycotina</taxon>
        <taxon>Agaricomycetes</taxon>
        <taxon>Polyporales</taxon>
        <taxon>Meruliaceae</taxon>
        <taxon>Phlebia</taxon>
    </lineage>
</organism>
<comment type="caution">
    <text evidence="1">The sequence shown here is derived from an EMBL/GenBank/DDBJ whole genome shotgun (WGS) entry which is preliminary data.</text>
</comment>
<dbReference type="Proteomes" id="UP001148662">
    <property type="component" value="Unassembled WGS sequence"/>
</dbReference>
<gene>
    <name evidence="1" type="ORF">NM688_g2293</name>
</gene>
<accession>A0ACC1T8X3</accession>
<dbReference type="EMBL" id="JANHOG010000284">
    <property type="protein sequence ID" value="KAJ3555955.1"/>
    <property type="molecule type" value="Genomic_DNA"/>
</dbReference>